<feature type="chain" id="PRO_5044859400" description="EGF-like domain-containing protein" evidence="4">
    <location>
        <begin position="18"/>
        <end position="351"/>
    </location>
</feature>
<keyword evidence="1" id="KW-0245">EGF-like domain</keyword>
<feature type="region of interest" description="Disordered" evidence="2">
    <location>
        <begin position="255"/>
        <end position="351"/>
    </location>
</feature>
<accession>A0ABD3R463</accession>
<dbReference type="SMART" id="SM00181">
    <property type="entry name" value="EGF"/>
    <property type="match status" value="2"/>
</dbReference>
<dbReference type="EMBL" id="JABMIG020000006">
    <property type="protein sequence ID" value="KAL3804645.1"/>
    <property type="molecule type" value="Genomic_DNA"/>
</dbReference>
<dbReference type="PANTHER" id="PTHR24044:SF420">
    <property type="entry name" value="DELTA AND NOTCH-LIKE EPIDERMAL GROWTH FACTOR-RELATED RECEPTOR ISOFORM X1"/>
    <property type="match status" value="1"/>
</dbReference>
<comment type="caution">
    <text evidence="6">The sequence shown here is derived from an EMBL/GenBank/DDBJ whole genome shotgun (WGS) entry which is preliminary data.</text>
</comment>
<evidence type="ECO:0000313" key="6">
    <source>
        <dbReference type="EMBL" id="KAL3804645.1"/>
    </source>
</evidence>
<dbReference type="PANTHER" id="PTHR24044">
    <property type="entry name" value="NOTCH LIGAND FAMILY MEMBER"/>
    <property type="match status" value="1"/>
</dbReference>
<dbReference type="SUPFAM" id="SSF57196">
    <property type="entry name" value="EGF/Laminin"/>
    <property type="match status" value="2"/>
</dbReference>
<sequence>MTTILLSFLVVFPPALAATPSRTPSYNTCPQVPTLRCRNGSTCIPGEAKYSASDLAALSHLQTQESGYHCDCLPGFIGHECEIEVNPCGSTSETYDPTQVTPVHSCYYGSMCRRHHDDSYYCDCEVINAKTSSTGNKYAGLMCEHEATSLCAVRLVENFAPDGQFCTNHGKCVKLVTGSDPHPGCVCRDGWDGDRCEIKTSKESSVPKMVSEDGSVEGGGSHAGRWVLFSLLLVTMLAVASAVIVMLIKIKREQSGPREKAVGKTAEEVGAGELEPDGSGTLGVSGGRGDGDDEVDTEDSTTVFRGDLEMRESVDGANHSEASPDHENGGDAAEEHMAVGENGERPHLEFT</sequence>
<gene>
    <name evidence="6" type="ORF">HJC23_008460</name>
</gene>
<protein>
    <recommendedName>
        <fullName evidence="5">EGF-like domain-containing protein</fullName>
    </recommendedName>
</protein>
<feature type="compositionally biased region" description="Basic and acidic residues" evidence="2">
    <location>
        <begin position="255"/>
        <end position="267"/>
    </location>
</feature>
<name>A0ABD3R463_9STRA</name>
<evidence type="ECO:0000256" key="2">
    <source>
        <dbReference type="SAM" id="MobiDB-lite"/>
    </source>
</evidence>
<keyword evidence="3" id="KW-0472">Membrane</keyword>
<feature type="disulfide bond" evidence="1">
    <location>
        <begin position="72"/>
        <end position="81"/>
    </location>
</feature>
<keyword evidence="1" id="KW-1015">Disulfide bond</keyword>
<keyword evidence="3" id="KW-1133">Transmembrane helix</keyword>
<dbReference type="PROSITE" id="PS00022">
    <property type="entry name" value="EGF_1"/>
    <property type="match status" value="2"/>
</dbReference>
<evidence type="ECO:0000256" key="1">
    <source>
        <dbReference type="PROSITE-ProRule" id="PRU00076"/>
    </source>
</evidence>
<dbReference type="InterPro" id="IPR000742">
    <property type="entry name" value="EGF"/>
</dbReference>
<keyword evidence="3" id="KW-0812">Transmembrane</keyword>
<dbReference type="AlphaFoldDB" id="A0ABD3R463"/>
<keyword evidence="7" id="KW-1185">Reference proteome</keyword>
<dbReference type="PROSITE" id="PS50026">
    <property type="entry name" value="EGF_3"/>
    <property type="match status" value="2"/>
</dbReference>
<dbReference type="PROSITE" id="PS01186">
    <property type="entry name" value="EGF_2"/>
    <property type="match status" value="2"/>
</dbReference>
<keyword evidence="4" id="KW-0732">Signal</keyword>
<feature type="domain" description="EGF-like" evidence="5">
    <location>
        <begin position="156"/>
        <end position="197"/>
    </location>
</feature>
<evidence type="ECO:0000256" key="4">
    <source>
        <dbReference type="SAM" id="SignalP"/>
    </source>
</evidence>
<dbReference type="InterPro" id="IPR050906">
    <property type="entry name" value="Notch_signaling"/>
</dbReference>
<reference evidence="6 7" key="1">
    <citation type="journal article" date="2020" name="G3 (Bethesda)">
        <title>Improved Reference Genome for Cyclotella cryptica CCMP332, a Model for Cell Wall Morphogenesis, Salinity Adaptation, and Lipid Production in Diatoms (Bacillariophyta).</title>
        <authorList>
            <person name="Roberts W.R."/>
            <person name="Downey K.M."/>
            <person name="Ruck E.C."/>
            <person name="Traller J.C."/>
            <person name="Alverson A.J."/>
        </authorList>
    </citation>
    <scope>NUCLEOTIDE SEQUENCE [LARGE SCALE GENOMIC DNA]</scope>
    <source>
        <strain evidence="6 7">CCMP332</strain>
    </source>
</reference>
<organism evidence="6 7">
    <name type="scientific">Cyclotella cryptica</name>
    <dbReference type="NCBI Taxonomy" id="29204"/>
    <lineage>
        <taxon>Eukaryota</taxon>
        <taxon>Sar</taxon>
        <taxon>Stramenopiles</taxon>
        <taxon>Ochrophyta</taxon>
        <taxon>Bacillariophyta</taxon>
        <taxon>Coscinodiscophyceae</taxon>
        <taxon>Thalassiosirophycidae</taxon>
        <taxon>Stephanodiscales</taxon>
        <taxon>Stephanodiscaceae</taxon>
        <taxon>Cyclotella</taxon>
    </lineage>
</organism>
<evidence type="ECO:0000256" key="3">
    <source>
        <dbReference type="SAM" id="Phobius"/>
    </source>
</evidence>
<dbReference type="Gene3D" id="2.10.25.10">
    <property type="entry name" value="Laminin"/>
    <property type="match status" value="2"/>
</dbReference>
<feature type="transmembrane region" description="Helical" evidence="3">
    <location>
        <begin position="226"/>
        <end position="248"/>
    </location>
</feature>
<feature type="compositionally biased region" description="Basic and acidic residues" evidence="2">
    <location>
        <begin position="322"/>
        <end position="351"/>
    </location>
</feature>
<evidence type="ECO:0000259" key="5">
    <source>
        <dbReference type="PROSITE" id="PS50026"/>
    </source>
</evidence>
<feature type="disulfide bond" evidence="1">
    <location>
        <begin position="187"/>
        <end position="196"/>
    </location>
</feature>
<dbReference type="Proteomes" id="UP001516023">
    <property type="component" value="Unassembled WGS sequence"/>
</dbReference>
<comment type="caution">
    <text evidence="1">Lacks conserved residue(s) required for the propagation of feature annotation.</text>
</comment>
<evidence type="ECO:0000313" key="7">
    <source>
        <dbReference type="Proteomes" id="UP001516023"/>
    </source>
</evidence>
<feature type="domain" description="EGF-like" evidence="5">
    <location>
        <begin position="25"/>
        <end position="82"/>
    </location>
</feature>
<feature type="signal peptide" evidence="4">
    <location>
        <begin position="1"/>
        <end position="17"/>
    </location>
</feature>
<dbReference type="CDD" id="cd00054">
    <property type="entry name" value="EGF_CA"/>
    <property type="match status" value="1"/>
</dbReference>
<proteinExistence type="predicted"/>